<reference evidence="12" key="1">
    <citation type="submission" date="2022-11" db="UniProtKB">
        <authorList>
            <consortium name="WormBaseParasite"/>
        </authorList>
    </citation>
    <scope>IDENTIFICATION</scope>
</reference>
<dbReference type="InterPro" id="IPR013099">
    <property type="entry name" value="K_chnl_dom"/>
</dbReference>
<dbReference type="PANTHER" id="PTHR10153">
    <property type="entry name" value="SMALL CONDUCTANCE CALCIUM-ACTIVATED POTASSIUM CHANNEL"/>
    <property type="match status" value="1"/>
</dbReference>
<evidence type="ECO:0000313" key="11">
    <source>
        <dbReference type="Proteomes" id="UP000887563"/>
    </source>
</evidence>
<evidence type="ECO:0000256" key="4">
    <source>
        <dbReference type="ARBA" id="ARBA00022989"/>
    </source>
</evidence>
<feature type="transmembrane region" description="Helical" evidence="9">
    <location>
        <begin position="1141"/>
        <end position="1158"/>
    </location>
</feature>
<dbReference type="SMART" id="SM01053">
    <property type="entry name" value="CaMBD"/>
    <property type="match status" value="1"/>
</dbReference>
<keyword evidence="11" id="KW-1185">Reference proteome</keyword>
<feature type="transmembrane region" description="Helical" evidence="9">
    <location>
        <begin position="1170"/>
        <end position="1191"/>
    </location>
</feature>
<dbReference type="InterPro" id="IPR015449">
    <property type="entry name" value="K_chnl_Ca-activ_SK"/>
</dbReference>
<dbReference type="Pfam" id="PF02888">
    <property type="entry name" value="CaMBD"/>
    <property type="match status" value="1"/>
</dbReference>
<dbReference type="InterPro" id="IPR004178">
    <property type="entry name" value="CaM-bd_dom"/>
</dbReference>
<dbReference type="Pfam" id="PF03530">
    <property type="entry name" value="SK_channel"/>
    <property type="match status" value="1"/>
</dbReference>
<evidence type="ECO:0000256" key="5">
    <source>
        <dbReference type="ARBA" id="ARBA00023065"/>
    </source>
</evidence>
<feature type="region of interest" description="Disordered" evidence="8">
    <location>
        <begin position="127"/>
        <end position="198"/>
    </location>
</feature>
<dbReference type="Pfam" id="PF07885">
    <property type="entry name" value="Ion_trans_2"/>
    <property type="match status" value="1"/>
</dbReference>
<dbReference type="SUPFAM" id="SSF81324">
    <property type="entry name" value="Voltage-gated potassium channels"/>
    <property type="match status" value="1"/>
</dbReference>
<feature type="compositionally biased region" description="Polar residues" evidence="8">
    <location>
        <begin position="374"/>
        <end position="392"/>
    </location>
</feature>
<feature type="transmembrane region" description="Helical" evidence="9">
    <location>
        <begin position="1089"/>
        <end position="1120"/>
    </location>
</feature>
<keyword evidence="6 9" id="KW-0472">Membrane</keyword>
<evidence type="ECO:0000259" key="10">
    <source>
        <dbReference type="SMART" id="SM01053"/>
    </source>
</evidence>
<dbReference type="GO" id="GO:0005516">
    <property type="term" value="F:calmodulin binding"/>
    <property type="evidence" value="ECO:0007669"/>
    <property type="project" value="InterPro"/>
</dbReference>
<feature type="domain" description="Calmodulin-binding" evidence="10">
    <location>
        <begin position="1209"/>
        <end position="1285"/>
    </location>
</feature>
<organism evidence="11 12">
    <name type="scientific">Meloidogyne incognita</name>
    <name type="common">Southern root-knot nematode worm</name>
    <name type="synonym">Oxyuris incognita</name>
    <dbReference type="NCBI Taxonomy" id="6306"/>
    <lineage>
        <taxon>Eukaryota</taxon>
        <taxon>Metazoa</taxon>
        <taxon>Ecdysozoa</taxon>
        <taxon>Nematoda</taxon>
        <taxon>Chromadorea</taxon>
        <taxon>Rhabditida</taxon>
        <taxon>Tylenchina</taxon>
        <taxon>Tylenchomorpha</taxon>
        <taxon>Tylenchoidea</taxon>
        <taxon>Meloidogynidae</taxon>
        <taxon>Meloidogyninae</taxon>
        <taxon>Meloidogyne</taxon>
        <taxon>Meloidogyne incognita group</taxon>
    </lineage>
</organism>
<evidence type="ECO:0000256" key="6">
    <source>
        <dbReference type="ARBA" id="ARBA00023136"/>
    </source>
</evidence>
<feature type="compositionally biased region" description="Low complexity" evidence="8">
    <location>
        <begin position="688"/>
        <end position="697"/>
    </location>
</feature>
<feature type="compositionally biased region" description="Polar residues" evidence="8">
    <location>
        <begin position="1361"/>
        <end position="1374"/>
    </location>
</feature>
<evidence type="ECO:0000256" key="3">
    <source>
        <dbReference type="ARBA" id="ARBA00022692"/>
    </source>
</evidence>
<feature type="compositionally biased region" description="Polar residues" evidence="8">
    <location>
        <begin position="80"/>
        <end position="96"/>
    </location>
</feature>
<protein>
    <submittedName>
        <fullName evidence="12">Calmodulin-binding domain-containing protein</fullName>
    </submittedName>
</protein>
<feature type="region of interest" description="Disordered" evidence="8">
    <location>
        <begin position="368"/>
        <end position="411"/>
    </location>
</feature>
<comment type="subcellular location">
    <subcellularLocation>
        <location evidence="1">Membrane</location>
        <topology evidence="1">Multi-pass membrane protein</topology>
    </subcellularLocation>
</comment>
<evidence type="ECO:0000256" key="9">
    <source>
        <dbReference type="SAM" id="Phobius"/>
    </source>
</evidence>
<feature type="region of interest" description="Disordered" evidence="8">
    <location>
        <begin position="1361"/>
        <end position="1389"/>
    </location>
</feature>
<dbReference type="WBParaSite" id="Minc3s00882g18457">
    <property type="protein sequence ID" value="Minc3s00882g18457"/>
    <property type="gene ID" value="Minc3s00882g18457"/>
</dbReference>
<feature type="transmembrane region" description="Helical" evidence="9">
    <location>
        <begin position="1045"/>
        <end position="1069"/>
    </location>
</feature>
<feature type="region of interest" description="Disordered" evidence="8">
    <location>
        <begin position="654"/>
        <end position="711"/>
    </location>
</feature>
<feature type="region of interest" description="Disordered" evidence="8">
    <location>
        <begin position="569"/>
        <end position="589"/>
    </location>
</feature>
<keyword evidence="3 9" id="KW-0812">Transmembrane</keyword>
<feature type="region of interest" description="Disordered" evidence="8">
    <location>
        <begin position="211"/>
        <end position="233"/>
    </location>
</feature>
<feature type="region of interest" description="Disordered" evidence="8">
    <location>
        <begin position="1"/>
        <end position="96"/>
    </location>
</feature>
<feature type="compositionally biased region" description="Low complexity" evidence="8">
    <location>
        <begin position="127"/>
        <end position="157"/>
    </location>
</feature>
<feature type="compositionally biased region" description="Polar residues" evidence="8">
    <location>
        <begin position="1"/>
        <end position="20"/>
    </location>
</feature>
<proteinExistence type="predicted"/>
<feature type="region of interest" description="Disordered" evidence="8">
    <location>
        <begin position="868"/>
        <end position="894"/>
    </location>
</feature>
<evidence type="ECO:0000256" key="7">
    <source>
        <dbReference type="ARBA" id="ARBA00023303"/>
    </source>
</evidence>
<dbReference type="FunFam" id="1.10.287.70:FF:000183">
    <property type="entry name" value="KCNN (Potassium K ChaNNel, calcium activated)-Like"/>
    <property type="match status" value="1"/>
</dbReference>
<feature type="compositionally biased region" description="Polar residues" evidence="8">
    <location>
        <begin position="669"/>
        <end position="679"/>
    </location>
</feature>
<dbReference type="SUPFAM" id="SSF81327">
    <property type="entry name" value="Small-conductance potassium channel"/>
    <property type="match status" value="1"/>
</dbReference>
<feature type="compositionally biased region" description="Basic and acidic residues" evidence="8">
    <location>
        <begin position="21"/>
        <end position="31"/>
    </location>
</feature>
<evidence type="ECO:0000256" key="1">
    <source>
        <dbReference type="ARBA" id="ARBA00004141"/>
    </source>
</evidence>
<keyword evidence="7" id="KW-0407">Ion channel</keyword>
<evidence type="ECO:0000256" key="8">
    <source>
        <dbReference type="SAM" id="MobiDB-lite"/>
    </source>
</evidence>
<dbReference type="Proteomes" id="UP000887563">
    <property type="component" value="Unplaced"/>
</dbReference>
<sequence length="1389" mass="153354">MRPGFLQNNSSGQQHYQQNKEQAKSSSEHNSSHYFKQRNGSGQGGGQGTPPPSVVLLLEETGTNGGIKGNAVKVSERKVTTTNNQNRRDVNSLSQSSALLTRNLSVDIHSPEREPLMPPGQRIISTTNSFSSRSPSASSLTSTGGGLLITNSHHCSPNPSPPPTCVQTPPSSSIVIQSTGKYGTGNSTRVLQSGGSGSVSVARMMSSLLKQQNSIAEEEPENSSFEEKEEKQQNLIQQNLQQIIEDNTILQKQQQIINIDEQQQQQKNQQQKCWLAPPDHTLLGGNISPPPTRIHPVQDPEMRKEINDKVQTNDLMQQQKQIERQQQNTQQSGELGRHLVALATTVATGPASPSASIINHHYQYQQETNEYQNSTKDSNTSKGWYRQQSQPWSARGATSKHRKGSLSPNNSLRYSTLMAAATRRNNFQQQRTTSEATPAQRDQLMSDVLGHGIRDQCVCASVSAPSPRLVASNIATDQIGENNIINTDSHHSSCCSSSIPSHHSRRCPLRFELGGGDSSASSLNGGGGGVHTQNDQCCSQCSSANSLHRAGSIRQKCVPRGRLNTVDRCSGADSTNVVSGNGGSGGSLPRLVTLVPSTFPPASAMLSSEISPQQSPSQLQHSQLTQLLQRTYDQRNRTQSGGGKKRRNEEEKLLNHHPPLLPQRPISDSFGSIGSNKIAPTSPPPFSSSPQSTLFPPNLVNNNKKGDPTRFNFASTKQRSSSEMAFSNIPKLMLLPGSSDSQQLQGCQCCACRRLSNDLQQQRASFGQESVPLLSTGLLKNKNLPQITSNCSTLRRPESLSALGNSHSEHRRCSSLAHQEREQAILQKILGPTGLGWLKRDPLLKKSLSLIFNDGDIESQRPGAVSAIGGFGGGGGHSAPPGPPANNSERGGGPGSVLDESINCSVKQPLVKEKERGGRFIKRQQLFNKRRVTSDYALFFSLFGIVLMIIENEFAYLNYFMICTAFKTVILLSTIILVGLVVKYHVHEIQLFMNANSAEDWQIALTYRKSMQIIIEVVACAICPLPVQLDGNFWPTVPKRMPLDVLFSILMFFRLYWLCRVMLLHSRLFTDAASRSIAGLNRVKTDAKFILKTLMTICPGTVLMLFTASLWMIGGYILRLCERHNSIEDPTLNFHAEKHQSYLNSLWLVAVTFLSIGYGDIVPNTQCGRIMAVVTGILGTCTSSMVVAVIARKLELTRAEKHVHNFMIETQHTKEMKHIAANVLRETWLIYKNRRLVDKIEPSRIRYHQRKFLVAICALRKLKTSQRKLDENRVSLGDVAKTTAHSHDLMRDVHTTQEGMALRITAVEHQLSDIQRELTSLSELLRFALRPQIEYSCPQQFQHYDQNQQEHPSSMITLSTTTQIPNSGQQNAVETRQRRKPSALSEPIT</sequence>
<dbReference type="Gene3D" id="1.10.287.70">
    <property type="match status" value="2"/>
</dbReference>
<accession>A0A914M149</accession>
<keyword evidence="5" id="KW-0406">Ion transport</keyword>
<dbReference type="InterPro" id="IPR036122">
    <property type="entry name" value="CaM-bd_dom_sf"/>
</dbReference>
<keyword evidence="4 9" id="KW-1133">Transmembrane helix</keyword>
<dbReference type="GO" id="GO:0016020">
    <property type="term" value="C:membrane"/>
    <property type="evidence" value="ECO:0007669"/>
    <property type="project" value="UniProtKB-SubCell"/>
</dbReference>
<evidence type="ECO:0000313" key="12">
    <source>
        <dbReference type="WBParaSite" id="Minc3s00882g18457"/>
    </source>
</evidence>
<feature type="transmembrane region" description="Helical" evidence="9">
    <location>
        <begin position="932"/>
        <end position="950"/>
    </location>
</feature>
<dbReference type="GO" id="GO:0016286">
    <property type="term" value="F:small conductance calcium-activated potassium channel activity"/>
    <property type="evidence" value="ECO:0007669"/>
    <property type="project" value="InterPro"/>
</dbReference>
<evidence type="ECO:0000256" key="2">
    <source>
        <dbReference type="ARBA" id="ARBA00022448"/>
    </source>
</evidence>
<feature type="compositionally biased region" description="Polar residues" evidence="8">
    <location>
        <begin position="174"/>
        <end position="191"/>
    </location>
</feature>
<keyword evidence="2" id="KW-0813">Transport</keyword>
<name>A0A914M149_MELIC</name>
<feature type="transmembrane region" description="Helical" evidence="9">
    <location>
        <begin position="956"/>
        <end position="982"/>
    </location>
</feature>